<keyword evidence="2" id="KW-1185">Reference proteome</keyword>
<name>A0ACC0Z2W4_9ROSI</name>
<reference evidence="2" key="1">
    <citation type="journal article" date="2023" name="G3 (Bethesda)">
        <title>Genome assembly and association tests identify interacting loci associated with vigor, precocity, and sex in interspecific pistachio rootstocks.</title>
        <authorList>
            <person name="Palmer W."/>
            <person name="Jacygrad E."/>
            <person name="Sagayaradj S."/>
            <person name="Cavanaugh K."/>
            <person name="Han R."/>
            <person name="Bertier L."/>
            <person name="Beede B."/>
            <person name="Kafkas S."/>
            <person name="Golino D."/>
            <person name="Preece J."/>
            <person name="Michelmore R."/>
        </authorList>
    </citation>
    <scope>NUCLEOTIDE SEQUENCE [LARGE SCALE GENOMIC DNA]</scope>
</reference>
<proteinExistence type="predicted"/>
<dbReference type="EMBL" id="CM047738">
    <property type="protein sequence ID" value="KAJ0045144.1"/>
    <property type="molecule type" value="Genomic_DNA"/>
</dbReference>
<evidence type="ECO:0000313" key="2">
    <source>
        <dbReference type="Proteomes" id="UP001163603"/>
    </source>
</evidence>
<organism evidence="1 2">
    <name type="scientific">Pistacia integerrima</name>
    <dbReference type="NCBI Taxonomy" id="434235"/>
    <lineage>
        <taxon>Eukaryota</taxon>
        <taxon>Viridiplantae</taxon>
        <taxon>Streptophyta</taxon>
        <taxon>Embryophyta</taxon>
        <taxon>Tracheophyta</taxon>
        <taxon>Spermatophyta</taxon>
        <taxon>Magnoliopsida</taxon>
        <taxon>eudicotyledons</taxon>
        <taxon>Gunneridae</taxon>
        <taxon>Pentapetalae</taxon>
        <taxon>rosids</taxon>
        <taxon>malvids</taxon>
        <taxon>Sapindales</taxon>
        <taxon>Anacardiaceae</taxon>
        <taxon>Pistacia</taxon>
    </lineage>
</organism>
<dbReference type="Proteomes" id="UP001163603">
    <property type="component" value="Chromosome 3"/>
</dbReference>
<evidence type="ECO:0000313" key="1">
    <source>
        <dbReference type="EMBL" id="KAJ0045144.1"/>
    </source>
</evidence>
<gene>
    <name evidence="1" type="ORF">Pint_06711</name>
</gene>
<sequence length="61" mass="7060">MVKEINVLIIQQSIPVMSMKSQTLWKLNSCTSLSDFGNGPPFQICYYFNEGLHFTSKLFHF</sequence>
<comment type="caution">
    <text evidence="1">The sequence shown here is derived from an EMBL/GenBank/DDBJ whole genome shotgun (WGS) entry which is preliminary data.</text>
</comment>
<protein>
    <submittedName>
        <fullName evidence="1">Uncharacterized protein</fullName>
    </submittedName>
</protein>
<accession>A0ACC0Z2W4</accession>